<protein>
    <submittedName>
        <fullName evidence="2">Methionine/alanine import family NSS transporter small subunit</fullName>
    </submittedName>
</protein>
<evidence type="ECO:0000256" key="1">
    <source>
        <dbReference type="SAM" id="Phobius"/>
    </source>
</evidence>
<proteinExistence type="predicted"/>
<reference evidence="2 3" key="1">
    <citation type="submission" date="2018-10" db="EMBL/GenBank/DDBJ databases">
        <title>Isolation, diversity and antifungal activity of actinobacteria from wheat.</title>
        <authorList>
            <person name="Han C."/>
        </authorList>
    </citation>
    <scope>NUCLEOTIDE SEQUENCE [LARGE SCALE GENOMIC DNA]</scope>
    <source>
        <strain evidence="2 3">NEAU-YY642</strain>
    </source>
</reference>
<dbReference type="EMBL" id="RFFJ01000051">
    <property type="protein sequence ID" value="RMI40944.1"/>
    <property type="molecule type" value="Genomic_DNA"/>
</dbReference>
<dbReference type="RefSeq" id="WP_122183811.1">
    <property type="nucleotide sequence ID" value="NZ_RFFJ01000051.1"/>
</dbReference>
<accession>A0A3M2LTZ1</accession>
<dbReference type="Proteomes" id="UP000278673">
    <property type="component" value="Unassembled WGS sequence"/>
</dbReference>
<organism evidence="2 3">
    <name type="scientific">Streptomyces triticirhizae</name>
    <dbReference type="NCBI Taxonomy" id="2483353"/>
    <lineage>
        <taxon>Bacteria</taxon>
        <taxon>Bacillati</taxon>
        <taxon>Actinomycetota</taxon>
        <taxon>Actinomycetes</taxon>
        <taxon>Kitasatosporales</taxon>
        <taxon>Streptomycetaceae</taxon>
        <taxon>Streptomyces</taxon>
    </lineage>
</organism>
<keyword evidence="3" id="KW-1185">Reference proteome</keyword>
<feature type="transmembrane region" description="Helical" evidence="1">
    <location>
        <begin position="6"/>
        <end position="25"/>
    </location>
</feature>
<dbReference type="NCBIfam" id="NF033493">
    <property type="entry name" value="MetS_like_NSS"/>
    <property type="match status" value="1"/>
</dbReference>
<comment type="caution">
    <text evidence="2">The sequence shown here is derived from an EMBL/GenBank/DDBJ whole genome shotgun (WGS) entry which is preliminary data.</text>
</comment>
<name>A0A3M2LTZ1_9ACTN</name>
<evidence type="ECO:0000313" key="2">
    <source>
        <dbReference type="EMBL" id="RMI40944.1"/>
    </source>
</evidence>
<keyword evidence="1" id="KW-0472">Membrane</keyword>
<dbReference type="InterPro" id="IPR031596">
    <property type="entry name" value="MaAIMP_sms"/>
</dbReference>
<sequence length="45" mass="4762">MSASAIVMMIVAMLVVWGGLALAILNLRGHPDQPEPGPDDVPHQL</sequence>
<dbReference type="AlphaFoldDB" id="A0A3M2LTZ1"/>
<keyword evidence="1" id="KW-0812">Transmembrane</keyword>
<dbReference type="Pfam" id="PF16951">
    <property type="entry name" value="MaAIMP_sms"/>
    <property type="match status" value="1"/>
</dbReference>
<keyword evidence="1" id="KW-1133">Transmembrane helix</keyword>
<evidence type="ECO:0000313" key="3">
    <source>
        <dbReference type="Proteomes" id="UP000278673"/>
    </source>
</evidence>
<gene>
    <name evidence="2" type="ORF">EBN88_11895</name>
</gene>